<evidence type="ECO:0000256" key="17">
    <source>
        <dbReference type="PIRSR" id="PIRSR000130-4"/>
    </source>
</evidence>
<keyword evidence="6 13" id="KW-0332">GMP biosynthesis</keyword>
<dbReference type="Pfam" id="PF00478">
    <property type="entry name" value="IMPDH"/>
    <property type="match status" value="1"/>
</dbReference>
<evidence type="ECO:0000256" key="3">
    <source>
        <dbReference type="ARBA" id="ARBA00011881"/>
    </source>
</evidence>
<dbReference type="InterPro" id="IPR013785">
    <property type="entry name" value="Aldolase_TIM"/>
</dbReference>
<dbReference type="Gene3D" id="3.20.20.70">
    <property type="entry name" value="Aldolase class I"/>
    <property type="match status" value="1"/>
</dbReference>
<dbReference type="FunFam" id="3.20.20.70:FF:000003">
    <property type="entry name" value="GMP reductase"/>
    <property type="match status" value="1"/>
</dbReference>
<evidence type="ECO:0000256" key="9">
    <source>
        <dbReference type="ARBA" id="ARBA00023002"/>
    </source>
</evidence>
<dbReference type="InterPro" id="IPR001093">
    <property type="entry name" value="IMP_DH_GMPRt"/>
</dbReference>
<dbReference type="SUPFAM" id="SSF54631">
    <property type="entry name" value="CBS-domain pair"/>
    <property type="match status" value="1"/>
</dbReference>
<feature type="binding site" evidence="13 15">
    <location>
        <position position="415"/>
    </location>
    <ligand>
        <name>IMP</name>
        <dbReference type="ChEBI" id="CHEBI:58053"/>
    </ligand>
</feature>
<feature type="compositionally biased region" description="Basic and acidic residues" evidence="21">
    <location>
        <begin position="468"/>
        <end position="477"/>
    </location>
</feature>
<sequence>MDFDQKFGPEALTFDDVLLLPAKSDVLPRDCDVSTLLTREIRLSIPLVSSPMDTVTEARMAITLAREGGIGVLHKSMDVKRQAHLVSQVKRSENGVIRDPISCNPEDAIRKAQELMGQYHISGVPVVDRNGLLVGIITNRDVRFEENWDQPISAVMTKEHLVTAPEGTTLEQAKDILRKHKVEKLPLVDSRGMLKGLITIKDIEKVRKYPNAAKDARGRLLVAAAVGATPQYMERVDALVEAGVDVVVVDSAHGQSQGVLSTVSGIKRRHAKLQVIGGNVSTYDGARDMCEAGADAIRVGMGPGSICTTRMVAGIGVPQITAVYESTRAASQYGVPVIADGGVRYSGDIVKALAAGAHVVMMGSVFAGTDESPGDTEIYQGRSFKVYRAMGSLGAMRDGSPDRYFQEKGPKLVPEGIEGRVPSRGPVSDTIFQLVGGLRAGMGYCGTRNIEELRKNGRFIRITSSGVRESHPHDVQITKESPNYTPL</sequence>
<evidence type="ECO:0000256" key="21">
    <source>
        <dbReference type="SAM" id="MobiDB-lite"/>
    </source>
</evidence>
<dbReference type="RefSeq" id="WP_002628378.1">
    <property type="nucleotide sequence ID" value="NZ_ANAH02000069.1"/>
</dbReference>
<feature type="region of interest" description="Disordered" evidence="21">
    <location>
        <begin position="466"/>
        <end position="487"/>
    </location>
</feature>
<gene>
    <name evidence="13" type="primary">guaB</name>
    <name evidence="23" type="ORF">D187_008285</name>
</gene>
<keyword evidence="10 13" id="KW-0520">NAD</keyword>
<dbReference type="GO" id="GO:0000166">
    <property type="term" value="F:nucleotide binding"/>
    <property type="evidence" value="ECO:0007669"/>
    <property type="project" value="UniProtKB-UniRule"/>
</dbReference>
<feature type="binding site" evidence="13">
    <location>
        <position position="471"/>
    </location>
    <ligand>
        <name>K(+)</name>
        <dbReference type="ChEBI" id="CHEBI:29103"/>
        <note>ligand shared between two tetrameric partners</note>
    </ligand>
</feature>
<proteinExistence type="inferred from homology"/>
<feature type="binding site" evidence="13">
    <location>
        <position position="470"/>
    </location>
    <ligand>
        <name>K(+)</name>
        <dbReference type="ChEBI" id="CHEBI:29103"/>
        <note>ligand shared between two tetrameric partners</note>
    </ligand>
</feature>
<dbReference type="Pfam" id="PF00571">
    <property type="entry name" value="CBS"/>
    <property type="match status" value="2"/>
</dbReference>
<evidence type="ECO:0000256" key="19">
    <source>
        <dbReference type="RuleBase" id="RU003927"/>
    </source>
</evidence>
<dbReference type="PANTHER" id="PTHR11911">
    <property type="entry name" value="INOSINE-5-MONOPHOSPHATE DEHYDROGENASE RELATED"/>
    <property type="match status" value="1"/>
</dbReference>
<feature type="compositionally biased region" description="Polar residues" evidence="21">
    <location>
        <begin position="478"/>
        <end position="487"/>
    </location>
</feature>
<dbReference type="GO" id="GO:0046872">
    <property type="term" value="F:metal ion binding"/>
    <property type="evidence" value="ECO:0007669"/>
    <property type="project" value="UniProtKB-UniRule"/>
</dbReference>
<dbReference type="eggNOG" id="COG0517">
    <property type="taxonomic scope" value="Bacteria"/>
</dbReference>
<feature type="domain" description="CBS" evidence="22">
    <location>
        <begin position="96"/>
        <end position="155"/>
    </location>
</feature>
<comment type="subunit">
    <text evidence="3 13">Homotetramer.</text>
</comment>
<comment type="cofactor">
    <cofactor evidence="1 13">
        <name>K(+)</name>
        <dbReference type="ChEBI" id="CHEBI:29103"/>
    </cofactor>
</comment>
<feature type="binding site" evidence="13 15">
    <location>
        <position position="305"/>
    </location>
    <ligand>
        <name>IMP</name>
        <dbReference type="ChEBI" id="CHEBI:58053"/>
    </ligand>
</feature>
<evidence type="ECO:0000256" key="5">
    <source>
        <dbReference type="ARBA" id="ARBA00022737"/>
    </source>
</evidence>
<feature type="binding site" evidence="13 15">
    <location>
        <begin position="340"/>
        <end position="342"/>
    </location>
    <ligand>
        <name>IMP</name>
        <dbReference type="ChEBI" id="CHEBI:58053"/>
    </ligand>
</feature>
<dbReference type="GO" id="GO:0006183">
    <property type="term" value="P:GTP biosynthetic process"/>
    <property type="evidence" value="ECO:0007669"/>
    <property type="project" value="TreeGrafter"/>
</dbReference>
<organism evidence="23 24">
    <name type="scientific">Cystobacter fuscus (strain ATCC 25194 / DSM 2262 / NBRC 100088 / M29)</name>
    <dbReference type="NCBI Taxonomy" id="1242864"/>
    <lineage>
        <taxon>Bacteria</taxon>
        <taxon>Pseudomonadati</taxon>
        <taxon>Myxococcota</taxon>
        <taxon>Myxococcia</taxon>
        <taxon>Myxococcales</taxon>
        <taxon>Cystobacterineae</taxon>
        <taxon>Archangiaceae</taxon>
        <taxon>Cystobacter</taxon>
    </lineage>
</organism>
<dbReference type="SMART" id="SM00116">
    <property type="entry name" value="CBS"/>
    <property type="match status" value="2"/>
</dbReference>
<comment type="activity regulation">
    <text evidence="13">Mycophenolic acid (MPA) is a non-competitive inhibitor that prevents formation of the closed enzyme conformation by binding to the same site as the amobile flap. In contrast, mizoribine monophosphate (MZP) is a competitive inhibitor that induces the closed conformation. MPA is a potent inhibitor of mammalian IMPDHs but a poor inhibitor of the bacterial enzymes. MZP is a more potent inhibitor of bacterial IMPDH.</text>
</comment>
<accession>S9Q335</accession>
<evidence type="ECO:0000259" key="22">
    <source>
        <dbReference type="PROSITE" id="PS51371"/>
    </source>
</evidence>
<feature type="binding site" evidence="13 15">
    <location>
        <begin position="363"/>
        <end position="364"/>
    </location>
    <ligand>
        <name>IMP</name>
        <dbReference type="ChEBI" id="CHEBI:58053"/>
    </ligand>
</feature>
<comment type="caution">
    <text evidence="23">The sequence shown here is derived from an EMBL/GenBank/DDBJ whole genome shotgun (WGS) entry which is preliminary data.</text>
</comment>
<dbReference type="PIRSF" id="PIRSF000130">
    <property type="entry name" value="IMPDH"/>
    <property type="match status" value="1"/>
</dbReference>
<comment type="function">
    <text evidence="13">Catalyzes the conversion of inosine 5'-phosphate (IMP) to xanthosine 5'-phosphate (XMP), the first committed and rate-limiting step in the de novo synthesis of guanine nucleotides, and therefore plays an important role in the regulation of cell growth.</text>
</comment>
<dbReference type="AlphaFoldDB" id="S9Q335"/>
<evidence type="ECO:0000256" key="14">
    <source>
        <dbReference type="PIRSR" id="PIRSR000130-1"/>
    </source>
</evidence>
<keyword evidence="11 18" id="KW-0129">CBS domain</keyword>
<comment type="catalytic activity">
    <reaction evidence="12 13 20">
        <text>IMP + NAD(+) + H2O = XMP + NADH + H(+)</text>
        <dbReference type="Rhea" id="RHEA:11708"/>
        <dbReference type="ChEBI" id="CHEBI:15377"/>
        <dbReference type="ChEBI" id="CHEBI:15378"/>
        <dbReference type="ChEBI" id="CHEBI:57464"/>
        <dbReference type="ChEBI" id="CHEBI:57540"/>
        <dbReference type="ChEBI" id="CHEBI:57945"/>
        <dbReference type="ChEBI" id="CHEBI:58053"/>
        <dbReference type="EC" id="1.1.1.205"/>
    </reaction>
</comment>
<feature type="binding site" evidence="13 16">
    <location>
        <begin position="300"/>
        <end position="302"/>
    </location>
    <ligand>
        <name>NAD(+)</name>
        <dbReference type="ChEBI" id="CHEBI:57540"/>
    </ligand>
</feature>
<keyword evidence="5" id="KW-0677">Repeat</keyword>
<feature type="active site" description="Thioimidate intermediate" evidence="13 14">
    <location>
        <position position="307"/>
    </location>
</feature>
<dbReference type="GO" id="GO:0006177">
    <property type="term" value="P:GMP biosynthetic process"/>
    <property type="evidence" value="ECO:0007669"/>
    <property type="project" value="UniProtKB-UniRule"/>
</dbReference>
<dbReference type="CDD" id="cd00381">
    <property type="entry name" value="IMPDH"/>
    <property type="match status" value="1"/>
</dbReference>
<feature type="domain" description="CBS" evidence="22">
    <location>
        <begin position="156"/>
        <end position="213"/>
    </location>
</feature>
<evidence type="ECO:0000256" key="16">
    <source>
        <dbReference type="PIRSR" id="PIRSR000130-3"/>
    </source>
</evidence>
<dbReference type="SUPFAM" id="SSF51412">
    <property type="entry name" value="Inosine monophosphate dehydrogenase (IMPDH)"/>
    <property type="match status" value="1"/>
</dbReference>
<dbReference type="OrthoDB" id="9805398at2"/>
<reference evidence="23" key="1">
    <citation type="submission" date="2013-05" db="EMBL/GenBank/DDBJ databases">
        <title>Genome assembly of Cystobacter fuscus DSM 2262.</title>
        <authorList>
            <person name="Sharma G."/>
            <person name="Khatri I."/>
            <person name="Kaur C."/>
            <person name="Mayilraj S."/>
            <person name="Subramanian S."/>
        </authorList>
    </citation>
    <scope>NUCLEOTIDE SEQUENCE [LARGE SCALE GENOMIC DNA]</scope>
    <source>
        <strain evidence="23">DSM 2262</strain>
    </source>
</reference>
<dbReference type="CDD" id="cd04601">
    <property type="entry name" value="CBS_pair_IMPDH"/>
    <property type="match status" value="1"/>
</dbReference>
<evidence type="ECO:0000313" key="23">
    <source>
        <dbReference type="EMBL" id="EPX55724.1"/>
    </source>
</evidence>
<dbReference type="InterPro" id="IPR005990">
    <property type="entry name" value="IMP_DH"/>
</dbReference>
<evidence type="ECO:0000256" key="10">
    <source>
        <dbReference type="ARBA" id="ARBA00023027"/>
    </source>
</evidence>
<dbReference type="PROSITE" id="PS00487">
    <property type="entry name" value="IMP_DH_GMP_RED"/>
    <property type="match status" value="1"/>
</dbReference>
<evidence type="ECO:0000256" key="8">
    <source>
        <dbReference type="ARBA" id="ARBA00022958"/>
    </source>
</evidence>
<dbReference type="PROSITE" id="PS51371">
    <property type="entry name" value="CBS"/>
    <property type="match status" value="2"/>
</dbReference>
<dbReference type="UniPathway" id="UPA00601">
    <property type="reaction ID" value="UER00295"/>
</dbReference>
<evidence type="ECO:0000313" key="24">
    <source>
        <dbReference type="Proteomes" id="UP000011682"/>
    </source>
</evidence>
<comment type="caution">
    <text evidence="13">Lacks conserved residue(s) required for the propagation of feature annotation.</text>
</comment>
<dbReference type="EMBL" id="ANAH02000069">
    <property type="protein sequence ID" value="EPX55724.1"/>
    <property type="molecule type" value="Genomic_DNA"/>
</dbReference>
<feature type="binding site" description="in other chain" evidence="13 17">
    <location>
        <position position="304"/>
    </location>
    <ligand>
        <name>K(+)</name>
        <dbReference type="ChEBI" id="CHEBI:29103"/>
        <note>ligand shared between two tetrameric partners</note>
    </ligand>
</feature>
<comment type="pathway">
    <text evidence="13 20">Purine metabolism; XMP biosynthesis via de novo pathway; XMP from IMP: step 1/1.</text>
</comment>
<dbReference type="EC" id="1.1.1.205" evidence="13 20"/>
<keyword evidence="8 13" id="KW-0630">Potassium</keyword>
<keyword evidence="9 13" id="KW-0560">Oxidoreductase</keyword>
<evidence type="ECO:0000256" key="7">
    <source>
        <dbReference type="ARBA" id="ARBA00022755"/>
    </source>
</evidence>
<feature type="binding site" evidence="13 15">
    <location>
        <begin position="387"/>
        <end position="391"/>
    </location>
    <ligand>
        <name>IMP</name>
        <dbReference type="ChEBI" id="CHEBI:58053"/>
    </ligand>
</feature>
<dbReference type="GO" id="GO:0003938">
    <property type="term" value="F:IMP dehydrogenase activity"/>
    <property type="evidence" value="ECO:0007669"/>
    <property type="project" value="UniProtKB-UniRule"/>
</dbReference>
<feature type="binding site" evidence="13">
    <location>
        <position position="469"/>
    </location>
    <ligand>
        <name>K(+)</name>
        <dbReference type="ChEBI" id="CHEBI:29103"/>
        <note>ligand shared between two tetrameric partners</note>
    </ligand>
</feature>
<dbReference type="SMART" id="SM01240">
    <property type="entry name" value="IMPDH"/>
    <property type="match status" value="1"/>
</dbReference>
<dbReference type="InterPro" id="IPR015875">
    <property type="entry name" value="IMP_DH/GMP_Rdtase_CS"/>
</dbReference>
<protein>
    <recommendedName>
        <fullName evidence="13 20">Inosine-5'-monophosphate dehydrogenase</fullName>
        <shortName evidence="13">IMP dehydrogenase</shortName>
        <shortName evidence="13">IMPD</shortName>
        <shortName evidence="13">IMPDH</shortName>
        <ecNumber evidence="13 20">1.1.1.205</ecNumber>
    </recommendedName>
</protein>
<name>S9Q335_CYSF2</name>
<comment type="similarity">
    <text evidence="2 13 19">Belongs to the IMPDH/GMPR family.</text>
</comment>
<feature type="binding site" description="in other chain" evidence="13 17">
    <location>
        <position position="302"/>
    </location>
    <ligand>
        <name>K(+)</name>
        <dbReference type="ChEBI" id="CHEBI:29103"/>
        <note>ligand shared between two tetrameric partners</note>
    </ligand>
</feature>
<feature type="binding site" evidence="16">
    <location>
        <begin position="250"/>
        <end position="252"/>
    </location>
    <ligand>
        <name>NAD(+)</name>
        <dbReference type="ChEBI" id="CHEBI:57540"/>
    </ligand>
</feature>
<dbReference type="NCBIfam" id="TIGR01302">
    <property type="entry name" value="IMP_dehydrog"/>
    <property type="match status" value="1"/>
</dbReference>
<dbReference type="InterPro" id="IPR000644">
    <property type="entry name" value="CBS_dom"/>
</dbReference>
<dbReference type="eggNOG" id="COG0516">
    <property type="taxonomic scope" value="Bacteria"/>
</dbReference>
<evidence type="ECO:0000256" key="6">
    <source>
        <dbReference type="ARBA" id="ARBA00022749"/>
    </source>
</evidence>
<evidence type="ECO:0000256" key="1">
    <source>
        <dbReference type="ARBA" id="ARBA00001958"/>
    </source>
</evidence>
<evidence type="ECO:0000256" key="11">
    <source>
        <dbReference type="ARBA" id="ARBA00023122"/>
    </source>
</evidence>
<evidence type="ECO:0000256" key="15">
    <source>
        <dbReference type="PIRSR" id="PIRSR000130-2"/>
    </source>
</evidence>
<evidence type="ECO:0000256" key="12">
    <source>
        <dbReference type="ARBA" id="ARBA00048028"/>
    </source>
</evidence>
<evidence type="ECO:0000256" key="4">
    <source>
        <dbReference type="ARBA" id="ARBA00022723"/>
    </source>
</evidence>
<feature type="binding site" description="in other chain" evidence="13 17">
    <location>
        <position position="307"/>
    </location>
    <ligand>
        <name>K(+)</name>
        <dbReference type="ChEBI" id="CHEBI:29103"/>
        <note>ligand shared between two tetrameric partners</note>
    </ligand>
</feature>
<evidence type="ECO:0000256" key="20">
    <source>
        <dbReference type="RuleBase" id="RU003928"/>
    </source>
</evidence>
<evidence type="ECO:0000256" key="2">
    <source>
        <dbReference type="ARBA" id="ARBA00005502"/>
    </source>
</evidence>
<evidence type="ECO:0000256" key="13">
    <source>
        <dbReference type="HAMAP-Rule" id="MF_01964"/>
    </source>
</evidence>
<feature type="active site" description="Proton acceptor" evidence="13 14">
    <location>
        <position position="403"/>
    </location>
</feature>
<keyword evidence="4 13" id="KW-0479">Metal-binding</keyword>
<evidence type="ECO:0000256" key="18">
    <source>
        <dbReference type="PROSITE-ProRule" id="PRU00703"/>
    </source>
</evidence>
<feature type="binding site" evidence="13">
    <location>
        <position position="250"/>
    </location>
    <ligand>
        <name>NAD(+)</name>
        <dbReference type="ChEBI" id="CHEBI:57540"/>
    </ligand>
</feature>
<dbReference type="HAMAP" id="MF_01964">
    <property type="entry name" value="IMPDH"/>
    <property type="match status" value="1"/>
</dbReference>
<dbReference type="InterPro" id="IPR046342">
    <property type="entry name" value="CBS_dom_sf"/>
</dbReference>
<keyword evidence="24" id="KW-1185">Reference proteome</keyword>
<keyword evidence="7 13" id="KW-0658">Purine biosynthesis</keyword>
<dbReference type="PANTHER" id="PTHR11911:SF111">
    <property type="entry name" value="INOSINE-5'-MONOPHOSPHATE DEHYDROGENASE"/>
    <property type="match status" value="1"/>
</dbReference>
<dbReference type="Proteomes" id="UP000011682">
    <property type="component" value="Unassembled WGS sequence"/>
</dbReference>